<dbReference type="OrthoDB" id="2985014at2759"/>
<feature type="transmembrane region" description="Helical" evidence="6">
    <location>
        <begin position="213"/>
        <end position="233"/>
    </location>
</feature>
<feature type="transmembrane region" description="Helical" evidence="6">
    <location>
        <begin position="390"/>
        <end position="410"/>
    </location>
</feature>
<dbReference type="EMBL" id="MU251478">
    <property type="protein sequence ID" value="KAG9234031.1"/>
    <property type="molecule type" value="Genomic_DNA"/>
</dbReference>
<evidence type="ECO:0000256" key="3">
    <source>
        <dbReference type="ARBA" id="ARBA00022692"/>
    </source>
</evidence>
<feature type="transmembrane region" description="Helical" evidence="6">
    <location>
        <begin position="58"/>
        <end position="84"/>
    </location>
</feature>
<feature type="transmembrane region" description="Helical" evidence="6">
    <location>
        <begin position="96"/>
        <end position="116"/>
    </location>
</feature>
<dbReference type="Pfam" id="PF07690">
    <property type="entry name" value="MFS_1"/>
    <property type="match status" value="1"/>
</dbReference>
<dbReference type="Gene3D" id="1.20.1250.20">
    <property type="entry name" value="MFS general substrate transporter like domains"/>
    <property type="match status" value="2"/>
</dbReference>
<feature type="transmembrane region" description="Helical" evidence="6">
    <location>
        <begin position="325"/>
        <end position="345"/>
    </location>
</feature>
<dbReference type="InterPro" id="IPR011701">
    <property type="entry name" value="MFS"/>
</dbReference>
<keyword evidence="5 6" id="KW-0472">Membrane</keyword>
<dbReference type="PROSITE" id="PS50850">
    <property type="entry name" value="MFS"/>
    <property type="match status" value="1"/>
</dbReference>
<dbReference type="Proteomes" id="UP000824998">
    <property type="component" value="Unassembled WGS sequence"/>
</dbReference>
<keyword evidence="9" id="KW-1185">Reference proteome</keyword>
<reference evidence="8" key="1">
    <citation type="journal article" date="2021" name="IMA Fungus">
        <title>Genomic characterization of three marine fungi, including Emericellopsis atlantica sp. nov. with signatures of a generalist lifestyle and marine biomass degradation.</title>
        <authorList>
            <person name="Hagestad O.C."/>
            <person name="Hou L."/>
            <person name="Andersen J.H."/>
            <person name="Hansen E.H."/>
            <person name="Altermark B."/>
            <person name="Li C."/>
            <person name="Kuhnert E."/>
            <person name="Cox R.J."/>
            <person name="Crous P.W."/>
            <person name="Spatafora J.W."/>
            <person name="Lail K."/>
            <person name="Amirebrahimi M."/>
            <person name="Lipzen A."/>
            <person name="Pangilinan J."/>
            <person name="Andreopoulos W."/>
            <person name="Hayes R.D."/>
            <person name="Ng V."/>
            <person name="Grigoriev I.V."/>
            <person name="Jackson S.A."/>
            <person name="Sutton T.D.S."/>
            <person name="Dobson A.D.W."/>
            <person name="Rama T."/>
        </authorList>
    </citation>
    <scope>NUCLEOTIDE SEQUENCE</scope>
    <source>
        <strain evidence="8">TRa018bII</strain>
    </source>
</reference>
<dbReference type="InterPro" id="IPR020846">
    <property type="entry name" value="MFS_dom"/>
</dbReference>
<keyword evidence="3 6" id="KW-0812">Transmembrane</keyword>
<organism evidence="8 9">
    <name type="scientific">Amylocarpus encephaloides</name>
    <dbReference type="NCBI Taxonomy" id="45428"/>
    <lineage>
        <taxon>Eukaryota</taxon>
        <taxon>Fungi</taxon>
        <taxon>Dikarya</taxon>
        <taxon>Ascomycota</taxon>
        <taxon>Pezizomycotina</taxon>
        <taxon>Leotiomycetes</taxon>
        <taxon>Helotiales</taxon>
        <taxon>Helotiales incertae sedis</taxon>
        <taxon>Amylocarpus</taxon>
    </lineage>
</organism>
<proteinExistence type="predicted"/>
<accession>A0A9P8C6H4</accession>
<feature type="transmembrane region" description="Helical" evidence="6">
    <location>
        <begin position="502"/>
        <end position="521"/>
    </location>
</feature>
<feature type="transmembrane region" description="Helical" evidence="6">
    <location>
        <begin position="453"/>
        <end position="476"/>
    </location>
</feature>
<comment type="subcellular location">
    <subcellularLocation>
        <location evidence="1">Membrane</location>
        <topology evidence="1">Multi-pass membrane protein</topology>
    </subcellularLocation>
</comment>
<dbReference type="GO" id="GO:0016020">
    <property type="term" value="C:membrane"/>
    <property type="evidence" value="ECO:0007669"/>
    <property type="project" value="UniProtKB-SubCell"/>
</dbReference>
<keyword evidence="4 6" id="KW-1133">Transmembrane helix</keyword>
<evidence type="ECO:0000313" key="8">
    <source>
        <dbReference type="EMBL" id="KAG9234031.1"/>
    </source>
</evidence>
<name>A0A9P8C6H4_9HELO</name>
<evidence type="ECO:0000256" key="1">
    <source>
        <dbReference type="ARBA" id="ARBA00004141"/>
    </source>
</evidence>
<evidence type="ECO:0000259" key="7">
    <source>
        <dbReference type="PROSITE" id="PS50850"/>
    </source>
</evidence>
<evidence type="ECO:0000313" key="9">
    <source>
        <dbReference type="Proteomes" id="UP000824998"/>
    </source>
</evidence>
<feature type="transmembrane region" description="Helical" evidence="6">
    <location>
        <begin position="365"/>
        <end position="383"/>
    </location>
</feature>
<evidence type="ECO:0000256" key="6">
    <source>
        <dbReference type="SAM" id="Phobius"/>
    </source>
</evidence>
<feature type="transmembrane region" description="Helical" evidence="6">
    <location>
        <begin position="416"/>
        <end position="441"/>
    </location>
</feature>
<comment type="caution">
    <text evidence="8">The sequence shown here is derived from an EMBL/GenBank/DDBJ whole genome shotgun (WGS) entry which is preliminary data.</text>
</comment>
<feature type="transmembrane region" description="Helical" evidence="6">
    <location>
        <begin position="283"/>
        <end position="304"/>
    </location>
</feature>
<dbReference type="SUPFAM" id="SSF103473">
    <property type="entry name" value="MFS general substrate transporter"/>
    <property type="match status" value="2"/>
</dbReference>
<protein>
    <submittedName>
        <fullName evidence="8">Major facilitator superfamily-domain-containing protein</fullName>
    </submittedName>
</protein>
<keyword evidence="2" id="KW-0813">Transport</keyword>
<feature type="domain" description="Major facilitator superfamily (MFS) profile" evidence="7">
    <location>
        <begin position="58"/>
        <end position="525"/>
    </location>
</feature>
<dbReference type="PANTHER" id="PTHR42718:SF9">
    <property type="entry name" value="MAJOR FACILITATOR SUPERFAMILY MULTIDRUG TRANSPORTER MFSC"/>
    <property type="match status" value="1"/>
</dbReference>
<evidence type="ECO:0000256" key="5">
    <source>
        <dbReference type="ARBA" id="ARBA00023136"/>
    </source>
</evidence>
<evidence type="ECO:0000256" key="2">
    <source>
        <dbReference type="ARBA" id="ARBA00022448"/>
    </source>
</evidence>
<feature type="transmembrane region" description="Helical" evidence="6">
    <location>
        <begin position="123"/>
        <end position="142"/>
    </location>
</feature>
<gene>
    <name evidence="8" type="ORF">BJ875DRAFT_27783</name>
</gene>
<evidence type="ECO:0000256" key="4">
    <source>
        <dbReference type="ARBA" id="ARBA00022989"/>
    </source>
</evidence>
<feature type="transmembrane region" description="Helical" evidence="6">
    <location>
        <begin position="182"/>
        <end position="201"/>
    </location>
</feature>
<dbReference type="PANTHER" id="PTHR42718">
    <property type="entry name" value="MAJOR FACILITATOR SUPERFAMILY MULTIDRUG TRANSPORTER MFSC"/>
    <property type="match status" value="1"/>
</dbReference>
<dbReference type="InterPro" id="IPR036259">
    <property type="entry name" value="MFS_trans_sf"/>
</dbReference>
<feature type="transmembrane region" description="Helical" evidence="6">
    <location>
        <begin position="254"/>
        <end position="271"/>
    </location>
</feature>
<feature type="transmembrane region" description="Helical" evidence="6">
    <location>
        <begin position="148"/>
        <end position="170"/>
    </location>
</feature>
<dbReference type="AlphaFoldDB" id="A0A9P8C6H4"/>
<sequence>MGEIKTIRNGGIEELRTEPVGTGVPDKAMFEELAPVTIVKSTAGSEPNDVTVRQVAPLVLVLTGATFLNTLSVQSVVILLPQISSDLDIPSTRQEWVVSAFALTSGSFLLLFGKLADVYGKKLLFVLGCFWVTATGLGSAFSPVEVCIYIMRALQGLGSALSIPTAYGIIGYTIPPGRIKNYAFAFCSGGAPTGQIIGNLLGGIVSQCTSWKVVFFIIAGMSFLVGVTAILVIPKEPSRKVSTDNQTRASGVDWVGAFLFTAGTLLLLTGLSEGVSQGWKTPYVIAILILSVLFLVSFVYWQHYLEARKITEPLVRVSTFKNAKFAFSMVIVCLFSAGFTNFLVYSTYFYQNYQILSPIQTTLRFLPLGIVGIIATFGSGYLLSRLRGDFILIFGLASAAIANLLFAAPIPPSTSYFAYGFPAMALAAFGADTIYPCLGLFTTQALPRKDQSLAGAMFQTVASIGRAMFLPVAAAIQYSVQDRKVEQGGDDKAAYLAGLRSAEWLCFGLMMVSLAITFVGLRNMGKIGLLKKLGNVQSSGKEKDPEKATS</sequence>
<dbReference type="GO" id="GO:0022857">
    <property type="term" value="F:transmembrane transporter activity"/>
    <property type="evidence" value="ECO:0007669"/>
    <property type="project" value="InterPro"/>
</dbReference>